<dbReference type="EMBL" id="AAOT01000033">
    <property type="protein sequence ID" value="EAR50240.1"/>
    <property type="molecule type" value="Genomic_DNA"/>
</dbReference>
<keyword evidence="3" id="KW-1185">Reference proteome</keyword>
<dbReference type="Gene3D" id="2.70.98.10">
    <property type="match status" value="1"/>
</dbReference>
<dbReference type="Pfam" id="PF14486">
    <property type="entry name" value="DUF4432"/>
    <property type="match status" value="1"/>
</dbReference>
<dbReference type="HOGENOM" id="CLU_056939_0_0_5"/>
<organism evidence="2 3">
    <name type="scientific">Oceanicola granulosus (strain ATCC BAA-861 / DSM 15982 / KCTC 12143 / HTCC2516)</name>
    <dbReference type="NCBI Taxonomy" id="314256"/>
    <lineage>
        <taxon>Bacteria</taxon>
        <taxon>Pseudomonadati</taxon>
        <taxon>Pseudomonadota</taxon>
        <taxon>Alphaproteobacteria</taxon>
        <taxon>Rhodobacterales</taxon>
        <taxon>Roseobacteraceae</taxon>
        <taxon>Oceanicola</taxon>
    </lineage>
</organism>
<dbReference type="eggNOG" id="COG2017">
    <property type="taxonomic scope" value="Bacteria"/>
</dbReference>
<name>Q2CC41_OCEGH</name>
<dbReference type="AlphaFoldDB" id="Q2CC41"/>
<dbReference type="InterPro" id="IPR014718">
    <property type="entry name" value="GH-type_carb-bd"/>
</dbReference>
<dbReference type="CDD" id="cd09023">
    <property type="entry name" value="Aldose_epim_Ec_c4013"/>
    <property type="match status" value="1"/>
</dbReference>
<dbReference type="InterPro" id="IPR027839">
    <property type="entry name" value="DUF4432"/>
</dbReference>
<accession>Q2CC41</accession>
<evidence type="ECO:0000313" key="3">
    <source>
        <dbReference type="Proteomes" id="UP000003635"/>
    </source>
</evidence>
<evidence type="ECO:0000256" key="1">
    <source>
        <dbReference type="SAM" id="MobiDB-lite"/>
    </source>
</evidence>
<proteinExistence type="predicted"/>
<dbReference type="STRING" id="314256.OG2516_12699"/>
<dbReference type="Proteomes" id="UP000003635">
    <property type="component" value="Unassembled WGS sequence"/>
</dbReference>
<protein>
    <recommendedName>
        <fullName evidence="4">DUF4432 domain-containing protein</fullName>
    </recommendedName>
</protein>
<dbReference type="OrthoDB" id="9791280at2"/>
<evidence type="ECO:0000313" key="2">
    <source>
        <dbReference type="EMBL" id="EAR50240.1"/>
    </source>
</evidence>
<sequence>MSRIYGSDRTRGQIAELAGDLAAFGGVRLVTLGDGVERGQRMLDFRTGSGLRFTVLVDRAMDIAEVEHKGRSIGWHAPTGFRAPALHELEGEDGLGLLRGFSGFLVTCGLDHILGDEVVSAETYDYPRRSRVTQPLHGRIAMEPARLVGYGERWEGDRCILWAEGEIRQAANFAENLRLVRRIEADLGSDEIRLIDRVVNVGFSDTPHMLLYHVNIGHPVLDAGSRYLAPVRDVLWASHADAYEAQGVGYARACAPRVPFTEQVWEHEMAADADGRVPVALVNDGLGLGIEVETLQAQLPCNYAWQNFRSGAYAFGLEPATHHIPGDGFARERGEMIWLGPQETRDYEASFRVLDGAEAIAASETRIRAIAEQPDEDFPPPSGNFRRLWGAGEG</sequence>
<feature type="region of interest" description="Disordered" evidence="1">
    <location>
        <begin position="373"/>
        <end position="394"/>
    </location>
</feature>
<evidence type="ECO:0008006" key="4">
    <source>
        <dbReference type="Google" id="ProtNLM"/>
    </source>
</evidence>
<dbReference type="GO" id="GO:0030246">
    <property type="term" value="F:carbohydrate binding"/>
    <property type="evidence" value="ECO:0007669"/>
    <property type="project" value="InterPro"/>
</dbReference>
<comment type="caution">
    <text evidence="2">The sequence shown here is derived from an EMBL/GenBank/DDBJ whole genome shotgun (WGS) entry which is preliminary data.</text>
</comment>
<reference evidence="2 3" key="1">
    <citation type="journal article" date="2010" name="J. Bacteriol.">
        <title>Genome sequences of Oceanicola granulosus HTCC2516(T) and Oceanicola batsensis HTCC2597(TDelta).</title>
        <authorList>
            <person name="Thrash J.C."/>
            <person name="Cho J.C."/>
            <person name="Vergin K.L."/>
            <person name="Giovannoni S.J."/>
        </authorList>
    </citation>
    <scope>NUCLEOTIDE SEQUENCE [LARGE SCALE GENOMIC DNA]</scope>
    <source>
        <strain evidence="3">ATCC BAA-861 / DSM 15982 / KCTC 12143 / HTCC2516</strain>
    </source>
</reference>
<gene>
    <name evidence="2" type="ORF">OG2516_12699</name>
</gene>
<dbReference type="RefSeq" id="WP_007256057.1">
    <property type="nucleotide sequence ID" value="NZ_CH724108.1"/>
</dbReference>